<sequence>MCWNFDDDLGLNDKDVEPLTKQELTYLVVGYVGAVLVLVVMYEVLMPVFNNPTYPFYNHVPDYTFHPPPRPLPPH</sequence>
<feature type="non-terminal residue" evidence="2">
    <location>
        <position position="75"/>
    </location>
</feature>
<evidence type="ECO:0000313" key="2">
    <source>
        <dbReference type="EMBL" id="CAJ0562345.1"/>
    </source>
</evidence>
<organism evidence="2 3">
    <name type="scientific">Mesorhabditis spiculigera</name>
    <dbReference type="NCBI Taxonomy" id="96644"/>
    <lineage>
        <taxon>Eukaryota</taxon>
        <taxon>Metazoa</taxon>
        <taxon>Ecdysozoa</taxon>
        <taxon>Nematoda</taxon>
        <taxon>Chromadorea</taxon>
        <taxon>Rhabditida</taxon>
        <taxon>Rhabditina</taxon>
        <taxon>Rhabditomorpha</taxon>
        <taxon>Rhabditoidea</taxon>
        <taxon>Rhabditidae</taxon>
        <taxon>Mesorhabditinae</taxon>
        <taxon>Mesorhabditis</taxon>
    </lineage>
</organism>
<reference evidence="2" key="1">
    <citation type="submission" date="2023-06" db="EMBL/GenBank/DDBJ databases">
        <authorList>
            <person name="Delattre M."/>
        </authorList>
    </citation>
    <scope>NUCLEOTIDE SEQUENCE</scope>
    <source>
        <strain evidence="2">AF72</strain>
    </source>
</reference>
<comment type="caution">
    <text evidence="2">The sequence shown here is derived from an EMBL/GenBank/DDBJ whole genome shotgun (WGS) entry which is preliminary data.</text>
</comment>
<keyword evidence="1" id="KW-0812">Transmembrane</keyword>
<evidence type="ECO:0000256" key="1">
    <source>
        <dbReference type="SAM" id="Phobius"/>
    </source>
</evidence>
<keyword evidence="3" id="KW-1185">Reference proteome</keyword>
<dbReference type="EMBL" id="CATQJA010000644">
    <property type="protein sequence ID" value="CAJ0562345.1"/>
    <property type="molecule type" value="Genomic_DNA"/>
</dbReference>
<keyword evidence="1" id="KW-1133">Transmembrane helix</keyword>
<dbReference type="Proteomes" id="UP001177023">
    <property type="component" value="Unassembled WGS sequence"/>
</dbReference>
<evidence type="ECO:0000313" key="3">
    <source>
        <dbReference type="Proteomes" id="UP001177023"/>
    </source>
</evidence>
<proteinExistence type="predicted"/>
<gene>
    <name evidence="2" type="ORF">MSPICULIGERA_LOCUS2093</name>
</gene>
<feature type="transmembrane region" description="Helical" evidence="1">
    <location>
        <begin position="24"/>
        <end position="45"/>
    </location>
</feature>
<protein>
    <submittedName>
        <fullName evidence="2">Uncharacterized protein</fullName>
    </submittedName>
</protein>
<name>A0AA36FQT2_9BILA</name>
<accession>A0AA36FQT2</accession>
<keyword evidence="1" id="KW-0472">Membrane</keyword>
<dbReference type="AlphaFoldDB" id="A0AA36FQT2"/>